<dbReference type="RefSeq" id="WP_005206262.1">
    <property type="nucleotide sequence ID" value="NZ_KB850073.1"/>
</dbReference>
<keyword evidence="2" id="KW-1185">Reference proteome</keyword>
<name>N9SF70_9GAMM</name>
<dbReference type="HOGENOM" id="CLU_122706_0_0_6"/>
<evidence type="ECO:0000313" key="2">
    <source>
        <dbReference type="Proteomes" id="UP000013084"/>
    </source>
</evidence>
<evidence type="ECO:0008006" key="3">
    <source>
        <dbReference type="Google" id="ProtNLM"/>
    </source>
</evidence>
<dbReference type="PATRIC" id="fig|1217700.3.peg.3967"/>
<reference evidence="1 2" key="1">
    <citation type="submission" date="2013-02" db="EMBL/GenBank/DDBJ databases">
        <title>The Genome Sequence of Acinetobacter sp. CIP 70.18.</title>
        <authorList>
            <consortium name="The Broad Institute Genome Sequencing Platform"/>
            <consortium name="The Broad Institute Genome Sequencing Center for Infectious Disease"/>
            <person name="Cerqueira G."/>
            <person name="Feldgarden M."/>
            <person name="Courvalin P."/>
            <person name="Perichon B."/>
            <person name="Grillot-Courvalin C."/>
            <person name="Clermont D."/>
            <person name="Rocha E."/>
            <person name="Yoon E.-J."/>
            <person name="Nemec A."/>
            <person name="Walker B."/>
            <person name="Young S.K."/>
            <person name="Zeng Q."/>
            <person name="Gargeya S."/>
            <person name="Fitzgerald M."/>
            <person name="Haas B."/>
            <person name="Abouelleil A."/>
            <person name="Alvarado L."/>
            <person name="Arachchi H.M."/>
            <person name="Berlin A.M."/>
            <person name="Chapman S.B."/>
            <person name="Dewar J."/>
            <person name="Goldberg J."/>
            <person name="Griggs A."/>
            <person name="Gujja S."/>
            <person name="Hansen M."/>
            <person name="Howarth C."/>
            <person name="Imamovic A."/>
            <person name="Larimer J."/>
            <person name="McCowan C."/>
            <person name="Murphy C."/>
            <person name="Neiman D."/>
            <person name="Pearson M."/>
            <person name="Priest M."/>
            <person name="Roberts A."/>
            <person name="Saif S."/>
            <person name="Shea T."/>
            <person name="Sisk P."/>
            <person name="Sykes S."/>
            <person name="Wortman J."/>
            <person name="Nusbaum C."/>
            <person name="Birren B."/>
        </authorList>
    </citation>
    <scope>NUCLEOTIDE SEQUENCE [LARGE SCALE GENOMIC DNA]</scope>
    <source>
        <strain evidence="1 2">CIP 70.18</strain>
    </source>
</reference>
<comment type="caution">
    <text evidence="1">The sequence shown here is derived from an EMBL/GenBank/DDBJ whole genome shotgun (WGS) entry which is preliminary data.</text>
</comment>
<dbReference type="Pfam" id="PF06891">
    <property type="entry name" value="P2_Phage_GpR"/>
    <property type="match status" value="1"/>
</dbReference>
<dbReference type="EMBL" id="APRN01000042">
    <property type="protein sequence ID" value="ENX53216.1"/>
    <property type="molecule type" value="Genomic_DNA"/>
</dbReference>
<proteinExistence type="predicted"/>
<sequence>MKKPQALREYILNALPDLPQDQDRLLIFANEGKLRSTLAPGFSFEMSYTLDLIITDYSGDPEIFGIVIFSWLMDNQPELLANIKNTEGIHFEAELIDNGKYDLNFKIPLSERVIVKKNQEGKFELSYPVEPTYTEFEKPVDFELIDKDGSILAKWKTAASDGRSLDMPFPGKNP</sequence>
<evidence type="ECO:0000313" key="1">
    <source>
        <dbReference type="EMBL" id="ENX53216.1"/>
    </source>
</evidence>
<dbReference type="Proteomes" id="UP000013084">
    <property type="component" value="Unassembled WGS sequence"/>
</dbReference>
<dbReference type="AlphaFoldDB" id="N9SF70"/>
<gene>
    <name evidence="1" type="ORF">F902_04085</name>
</gene>
<organism evidence="1 2">
    <name type="scientific">Acinetobacter higginsii</name>
    <dbReference type="NCBI Taxonomy" id="70347"/>
    <lineage>
        <taxon>Bacteria</taxon>
        <taxon>Pseudomonadati</taxon>
        <taxon>Pseudomonadota</taxon>
        <taxon>Gammaproteobacteria</taxon>
        <taxon>Moraxellales</taxon>
        <taxon>Moraxellaceae</taxon>
        <taxon>Acinetobacter</taxon>
    </lineage>
</organism>
<dbReference type="InterPro" id="IPR009678">
    <property type="entry name" value="Phage_tail_completion_R"/>
</dbReference>
<protein>
    <recommendedName>
        <fullName evidence="3">Phage tail protein</fullName>
    </recommendedName>
</protein>
<dbReference type="OrthoDB" id="8564199at2"/>
<accession>N9SF70</accession>